<dbReference type="InterPro" id="IPR036977">
    <property type="entry name" value="DNA_primase_Znf_CHC2"/>
</dbReference>
<comment type="caution">
    <text evidence="3">The sequence shown here is derived from an EMBL/GenBank/DDBJ whole genome shotgun (WGS) entry which is preliminary data.</text>
</comment>
<name>A0A373A4H9_9ACTN</name>
<dbReference type="Gene3D" id="3.90.580.10">
    <property type="entry name" value="Zinc finger, CHC2-type domain"/>
    <property type="match status" value="1"/>
</dbReference>
<dbReference type="SUPFAM" id="SSF57783">
    <property type="entry name" value="Zinc beta-ribbon"/>
    <property type="match status" value="1"/>
</dbReference>
<proteinExistence type="predicted"/>
<feature type="compositionally biased region" description="Gly residues" evidence="1">
    <location>
        <begin position="89"/>
        <end position="102"/>
    </location>
</feature>
<dbReference type="Proteomes" id="UP000263377">
    <property type="component" value="Unassembled WGS sequence"/>
</dbReference>
<feature type="region of interest" description="Disordered" evidence="1">
    <location>
        <begin position="81"/>
        <end position="131"/>
    </location>
</feature>
<feature type="domain" description="Zinc finger CHC2-type" evidence="2">
    <location>
        <begin position="30"/>
        <end position="84"/>
    </location>
</feature>
<sequence length="131" mass="14415">MDPQERPSILAVFRQYYPETTVSEGRGEWQKILCPLHPESRPSASLHRERNRWSCFACDIHEDSLDVIMREEGVSFSEARGIAAERHGAGGQGVPHGAGGQSGRTVPGKPGPAGGGRKVRPRVRRFPSDWA</sequence>
<dbReference type="InterPro" id="IPR002694">
    <property type="entry name" value="Znf_CHC2"/>
</dbReference>
<dbReference type="GO" id="GO:0008270">
    <property type="term" value="F:zinc ion binding"/>
    <property type="evidence" value="ECO:0007669"/>
    <property type="project" value="InterPro"/>
</dbReference>
<dbReference type="GO" id="GO:0003899">
    <property type="term" value="F:DNA-directed RNA polymerase activity"/>
    <property type="evidence" value="ECO:0007669"/>
    <property type="project" value="InterPro"/>
</dbReference>
<reference evidence="3 4" key="1">
    <citation type="submission" date="2018-08" db="EMBL/GenBank/DDBJ databases">
        <title>Diversity &amp; Physiological Properties of Lignin-Decomposing Actinobacteria from Soil.</title>
        <authorList>
            <person name="Roh S.G."/>
            <person name="Kim S.B."/>
        </authorList>
    </citation>
    <scope>NUCLEOTIDE SEQUENCE [LARGE SCALE GENOMIC DNA]</scope>
    <source>
        <strain evidence="3 4">MMS17-GH009</strain>
    </source>
</reference>
<evidence type="ECO:0000256" key="1">
    <source>
        <dbReference type="SAM" id="MobiDB-lite"/>
    </source>
</evidence>
<evidence type="ECO:0000313" key="4">
    <source>
        <dbReference type="Proteomes" id="UP000263377"/>
    </source>
</evidence>
<evidence type="ECO:0000313" key="3">
    <source>
        <dbReference type="EMBL" id="RGD62477.1"/>
    </source>
</evidence>
<gene>
    <name evidence="3" type="ORF">DR950_36205</name>
</gene>
<dbReference type="EMBL" id="QVIG01000001">
    <property type="protein sequence ID" value="RGD62477.1"/>
    <property type="molecule type" value="Genomic_DNA"/>
</dbReference>
<organism evidence="3 4">
    <name type="scientific">Kitasatospora xanthocidica</name>
    <dbReference type="NCBI Taxonomy" id="83382"/>
    <lineage>
        <taxon>Bacteria</taxon>
        <taxon>Bacillati</taxon>
        <taxon>Actinomycetota</taxon>
        <taxon>Actinomycetes</taxon>
        <taxon>Kitasatosporales</taxon>
        <taxon>Streptomycetaceae</taxon>
        <taxon>Kitasatospora</taxon>
    </lineage>
</organism>
<dbReference type="AlphaFoldDB" id="A0A373A4H9"/>
<dbReference type="GO" id="GO:0003677">
    <property type="term" value="F:DNA binding"/>
    <property type="evidence" value="ECO:0007669"/>
    <property type="project" value="InterPro"/>
</dbReference>
<dbReference type="RefSeq" id="WP_117490963.1">
    <property type="nucleotide sequence ID" value="NZ_QVIG01000001.1"/>
</dbReference>
<accession>A0A373A4H9</accession>
<keyword evidence="4" id="KW-1185">Reference proteome</keyword>
<evidence type="ECO:0000259" key="2">
    <source>
        <dbReference type="SMART" id="SM00400"/>
    </source>
</evidence>
<dbReference type="Pfam" id="PF01807">
    <property type="entry name" value="Zn_ribbon_DnaG"/>
    <property type="match status" value="1"/>
</dbReference>
<dbReference type="GO" id="GO:0006260">
    <property type="term" value="P:DNA replication"/>
    <property type="evidence" value="ECO:0007669"/>
    <property type="project" value="InterPro"/>
</dbReference>
<dbReference type="SMART" id="SM00400">
    <property type="entry name" value="ZnF_CHCC"/>
    <property type="match status" value="1"/>
</dbReference>
<protein>
    <recommendedName>
        <fullName evidence="2">Zinc finger CHC2-type domain-containing protein</fullName>
    </recommendedName>
</protein>